<evidence type="ECO:0000259" key="1">
    <source>
        <dbReference type="SMART" id="SM00460"/>
    </source>
</evidence>
<dbReference type="EMBL" id="CP136864">
    <property type="protein sequence ID" value="WOJ94507.1"/>
    <property type="molecule type" value="Genomic_DNA"/>
</dbReference>
<sequence>MILQIAVHLHYAVQAETDIILQITVPSFADQRVISEEVLLSDSLYSSSVLGEERFGERRLLHINKDFECHYKACIDIDRPLLDIQPLCAVAPHRLPNDALRYLMPSRYCQSDELQSFVESEFGDSGGGERIVRIRDWIFENFRYSSEASNGQTTAVDTFVHRQGVCRDFAHVLIALARASSIPARFVSAYAPYVTPQDFHAVAEVYLDNTWHLVDATGMAASNQIARIGVGLDAAEVSFLSSFGPIMFQNQSVRVTVNE</sequence>
<gene>
    <name evidence="2" type="ORF">R0135_04920</name>
</gene>
<dbReference type="InterPro" id="IPR038765">
    <property type="entry name" value="Papain-like_cys_pep_sf"/>
</dbReference>
<dbReference type="PANTHER" id="PTHR33490:SF12">
    <property type="entry name" value="BLL5557 PROTEIN"/>
    <property type="match status" value="1"/>
</dbReference>
<dbReference type="InterPro" id="IPR002931">
    <property type="entry name" value="Transglutaminase-like"/>
</dbReference>
<dbReference type="Pfam" id="PF01841">
    <property type="entry name" value="Transglut_core"/>
    <property type="match status" value="1"/>
</dbReference>
<feature type="domain" description="Transglutaminase-like" evidence="1">
    <location>
        <begin position="158"/>
        <end position="218"/>
    </location>
</feature>
<keyword evidence="3" id="KW-1185">Reference proteome</keyword>
<name>A0ABZ0I4Q2_9GAMM</name>
<dbReference type="SUPFAM" id="SSF54001">
    <property type="entry name" value="Cysteine proteinases"/>
    <property type="match status" value="1"/>
</dbReference>
<dbReference type="Proteomes" id="UP001626537">
    <property type="component" value="Chromosome"/>
</dbReference>
<accession>A0ABZ0I4Q2</accession>
<dbReference type="RefSeq" id="WP_407349143.1">
    <property type="nucleotide sequence ID" value="NZ_CP136864.1"/>
</dbReference>
<reference evidence="2 3" key="1">
    <citation type="submission" date="2023-10" db="EMBL/GenBank/DDBJ databases">
        <title>Two novel species belonging to the OM43/NOR5 clade.</title>
        <authorList>
            <person name="Park M."/>
        </authorList>
    </citation>
    <scope>NUCLEOTIDE SEQUENCE [LARGE SCALE GENOMIC DNA]</scope>
    <source>
        <strain evidence="2 3">IMCC43200</strain>
    </source>
</reference>
<evidence type="ECO:0000313" key="3">
    <source>
        <dbReference type="Proteomes" id="UP001626537"/>
    </source>
</evidence>
<protein>
    <submittedName>
        <fullName evidence="2">Transglutaminase family protein</fullName>
    </submittedName>
</protein>
<dbReference type="SMART" id="SM00460">
    <property type="entry name" value="TGc"/>
    <property type="match status" value="1"/>
</dbReference>
<proteinExistence type="predicted"/>
<evidence type="ECO:0000313" key="2">
    <source>
        <dbReference type="EMBL" id="WOJ94507.1"/>
    </source>
</evidence>
<dbReference type="Gene3D" id="3.10.620.30">
    <property type="match status" value="1"/>
</dbReference>
<dbReference type="Gene3D" id="2.60.40.2250">
    <property type="match status" value="1"/>
</dbReference>
<organism evidence="2 3">
    <name type="scientific">Congregibacter variabilis</name>
    <dbReference type="NCBI Taxonomy" id="3081200"/>
    <lineage>
        <taxon>Bacteria</taxon>
        <taxon>Pseudomonadati</taxon>
        <taxon>Pseudomonadota</taxon>
        <taxon>Gammaproteobacteria</taxon>
        <taxon>Cellvibrionales</taxon>
        <taxon>Halieaceae</taxon>
        <taxon>Congregibacter</taxon>
    </lineage>
</organism>
<dbReference type="PANTHER" id="PTHR33490">
    <property type="entry name" value="BLR5614 PROTEIN-RELATED"/>
    <property type="match status" value="1"/>
</dbReference>